<name>A0A7G8BEE4_9BACT</name>
<dbReference type="EMBL" id="CP060394">
    <property type="protein sequence ID" value="QNI30914.1"/>
    <property type="molecule type" value="Genomic_DNA"/>
</dbReference>
<evidence type="ECO:0000259" key="7">
    <source>
        <dbReference type="PROSITE" id="PS51352"/>
    </source>
</evidence>
<feature type="domain" description="Thioredoxin" evidence="7">
    <location>
        <begin position="159"/>
        <end position="333"/>
    </location>
</feature>
<dbReference type="PANTHER" id="PTHR13887">
    <property type="entry name" value="GLUTATHIONE S-TRANSFERASE KAPPA"/>
    <property type="match status" value="1"/>
</dbReference>
<evidence type="ECO:0000256" key="2">
    <source>
        <dbReference type="ARBA" id="ARBA00022729"/>
    </source>
</evidence>
<dbReference type="InterPro" id="IPR012336">
    <property type="entry name" value="Thioredoxin-like_fold"/>
</dbReference>
<comment type="similarity">
    <text evidence="1">Belongs to the thioredoxin family. DsbA subfamily.</text>
</comment>
<evidence type="ECO:0000256" key="6">
    <source>
        <dbReference type="SAM" id="SignalP"/>
    </source>
</evidence>
<dbReference type="Proteomes" id="UP000515312">
    <property type="component" value="Chromosome"/>
</dbReference>
<dbReference type="SUPFAM" id="SSF52833">
    <property type="entry name" value="Thioredoxin-like"/>
    <property type="match status" value="1"/>
</dbReference>
<dbReference type="PROSITE" id="PS51352">
    <property type="entry name" value="THIOREDOXIN_2"/>
    <property type="match status" value="1"/>
</dbReference>
<dbReference type="PANTHER" id="PTHR13887:SF14">
    <property type="entry name" value="DISULFIDE BOND FORMATION PROTEIN D"/>
    <property type="match status" value="1"/>
</dbReference>
<dbReference type="RefSeq" id="WP_186741132.1">
    <property type="nucleotide sequence ID" value="NZ_CP060394.1"/>
</dbReference>
<sequence>MNSRLRCACLLVVGLSLSAVANLWGQSDPDPKGVVAKVSGDNLTYADLQRSEGGKLLQAKYQYYLNERKALEELIDNQLLADEAKRRNISLDQLLNAEVYKDVKDPTEDQLEVYYEGLDTQEPYASVRDEVLQHIRELRRAKARAAFVDNLRKQANINILLTPPVADVDIAKAYAKGSPDAQVTLVEFADYECPYCQKVNPQIQQMKKEYGDKLTIVYKDFPLPMHHTSEKAAEAARCAGEQGKFWEYHDVLFYSKQTDVAALKEHAQVLRLDTDRFDACLDNGTEAAAVKKDLEEAKGLGLTGTPSFFVNGHFFSGVVDLGTLKDMVNQQLNLAATTHAKQQVSQK</sequence>
<dbReference type="AlphaFoldDB" id="A0A7G8BEE4"/>
<keyword evidence="3" id="KW-0560">Oxidoreductase</keyword>
<keyword evidence="2 6" id="KW-0732">Signal</keyword>
<gene>
    <name evidence="8" type="ORF">H7849_17590</name>
</gene>
<evidence type="ECO:0000256" key="4">
    <source>
        <dbReference type="ARBA" id="ARBA00023157"/>
    </source>
</evidence>
<accession>A0A7G8BEE4</accession>
<evidence type="ECO:0000256" key="1">
    <source>
        <dbReference type="ARBA" id="ARBA00005791"/>
    </source>
</evidence>
<dbReference type="SUPFAM" id="SSF109998">
    <property type="entry name" value="Triger factor/SurA peptide-binding domain-like"/>
    <property type="match status" value="1"/>
</dbReference>
<dbReference type="InterPro" id="IPR013766">
    <property type="entry name" value="Thioredoxin_domain"/>
</dbReference>
<proteinExistence type="inferred from homology"/>
<dbReference type="InterPro" id="IPR036249">
    <property type="entry name" value="Thioredoxin-like_sf"/>
</dbReference>
<organism evidence="8 9">
    <name type="scientific">Alloacidobacterium dinghuense</name>
    <dbReference type="NCBI Taxonomy" id="2763107"/>
    <lineage>
        <taxon>Bacteria</taxon>
        <taxon>Pseudomonadati</taxon>
        <taxon>Acidobacteriota</taxon>
        <taxon>Terriglobia</taxon>
        <taxon>Terriglobales</taxon>
        <taxon>Acidobacteriaceae</taxon>
        <taxon>Alloacidobacterium</taxon>
    </lineage>
</organism>
<evidence type="ECO:0000313" key="8">
    <source>
        <dbReference type="EMBL" id="QNI30914.1"/>
    </source>
</evidence>
<keyword evidence="5" id="KW-0676">Redox-active center</keyword>
<dbReference type="KEGG" id="adin:H7849_17590"/>
<evidence type="ECO:0000313" key="9">
    <source>
        <dbReference type="Proteomes" id="UP000515312"/>
    </source>
</evidence>
<dbReference type="Gene3D" id="1.10.8.1040">
    <property type="match status" value="1"/>
</dbReference>
<protein>
    <submittedName>
        <fullName evidence="8">Thioredoxin domain-containing protein</fullName>
    </submittedName>
</protein>
<dbReference type="Gene3D" id="3.40.30.10">
    <property type="entry name" value="Glutaredoxin"/>
    <property type="match status" value="1"/>
</dbReference>
<feature type="signal peptide" evidence="6">
    <location>
        <begin position="1"/>
        <end position="21"/>
    </location>
</feature>
<reference evidence="8 9" key="1">
    <citation type="submission" date="2020-08" db="EMBL/GenBank/DDBJ databases">
        <title>Edaphobacter telluris sp. nov. and Acidobacterium dinghuensis sp. nov., two acidobacteria isolated from forest soil.</title>
        <authorList>
            <person name="Fu J."/>
            <person name="Qiu L."/>
        </authorList>
    </citation>
    <scope>NUCLEOTIDE SEQUENCE [LARGE SCALE GENOMIC DNA]</scope>
    <source>
        <strain evidence="8">4Y35</strain>
    </source>
</reference>
<dbReference type="Pfam" id="PF13462">
    <property type="entry name" value="Thioredoxin_4"/>
    <property type="match status" value="1"/>
</dbReference>
<dbReference type="InterPro" id="IPR027304">
    <property type="entry name" value="Trigger_fact/SurA_dom_sf"/>
</dbReference>
<keyword evidence="9" id="KW-1185">Reference proteome</keyword>
<evidence type="ECO:0000256" key="3">
    <source>
        <dbReference type="ARBA" id="ARBA00023002"/>
    </source>
</evidence>
<dbReference type="GO" id="GO:0016491">
    <property type="term" value="F:oxidoreductase activity"/>
    <property type="evidence" value="ECO:0007669"/>
    <property type="project" value="UniProtKB-KW"/>
</dbReference>
<feature type="chain" id="PRO_5028818528" evidence="6">
    <location>
        <begin position="22"/>
        <end position="347"/>
    </location>
</feature>
<keyword evidence="4" id="KW-1015">Disulfide bond</keyword>
<evidence type="ECO:0000256" key="5">
    <source>
        <dbReference type="ARBA" id="ARBA00023284"/>
    </source>
</evidence>